<organism evidence="1 2">
    <name type="scientific">Trifolium pratense</name>
    <name type="common">Red clover</name>
    <dbReference type="NCBI Taxonomy" id="57577"/>
    <lineage>
        <taxon>Eukaryota</taxon>
        <taxon>Viridiplantae</taxon>
        <taxon>Streptophyta</taxon>
        <taxon>Embryophyta</taxon>
        <taxon>Tracheophyta</taxon>
        <taxon>Spermatophyta</taxon>
        <taxon>Magnoliopsida</taxon>
        <taxon>eudicotyledons</taxon>
        <taxon>Gunneridae</taxon>
        <taxon>Pentapetalae</taxon>
        <taxon>rosids</taxon>
        <taxon>fabids</taxon>
        <taxon>Fabales</taxon>
        <taxon>Fabaceae</taxon>
        <taxon>Papilionoideae</taxon>
        <taxon>50 kb inversion clade</taxon>
        <taxon>NPAAA clade</taxon>
        <taxon>Hologalegina</taxon>
        <taxon>IRL clade</taxon>
        <taxon>Trifolieae</taxon>
        <taxon>Trifolium</taxon>
    </lineage>
</organism>
<comment type="caution">
    <text evidence="1">The sequence shown here is derived from an EMBL/GenBank/DDBJ whole genome shotgun (WGS) entry which is preliminary data.</text>
</comment>
<accession>A0A2K3MY93</accession>
<dbReference type="EMBL" id="ASHM01013806">
    <property type="protein sequence ID" value="PNX95775.1"/>
    <property type="molecule type" value="Genomic_DNA"/>
</dbReference>
<reference evidence="1 2" key="1">
    <citation type="journal article" date="2014" name="Am. J. Bot.">
        <title>Genome assembly and annotation for red clover (Trifolium pratense; Fabaceae).</title>
        <authorList>
            <person name="Istvanek J."/>
            <person name="Jaros M."/>
            <person name="Krenek A."/>
            <person name="Repkova J."/>
        </authorList>
    </citation>
    <scope>NUCLEOTIDE SEQUENCE [LARGE SCALE GENOMIC DNA]</scope>
    <source>
        <strain evidence="2">cv. Tatra</strain>
        <tissue evidence="1">Young leaves</tissue>
    </source>
</reference>
<dbReference type="AlphaFoldDB" id="A0A2K3MY93"/>
<evidence type="ECO:0000313" key="2">
    <source>
        <dbReference type="Proteomes" id="UP000236291"/>
    </source>
</evidence>
<protein>
    <submittedName>
        <fullName evidence="1">Uncharacterized protein</fullName>
    </submittedName>
</protein>
<name>A0A2K3MY93_TRIPR</name>
<dbReference type="ExpressionAtlas" id="A0A2K3MY93">
    <property type="expression patterns" value="baseline"/>
</dbReference>
<evidence type="ECO:0000313" key="1">
    <source>
        <dbReference type="EMBL" id="PNX95775.1"/>
    </source>
</evidence>
<reference evidence="1 2" key="2">
    <citation type="journal article" date="2017" name="Front. Plant Sci.">
        <title>Gene Classification and Mining of Molecular Markers Useful in Red Clover (Trifolium pratense) Breeding.</title>
        <authorList>
            <person name="Istvanek J."/>
            <person name="Dluhosova J."/>
            <person name="Dluhos P."/>
            <person name="Patkova L."/>
            <person name="Nedelnik J."/>
            <person name="Repkova J."/>
        </authorList>
    </citation>
    <scope>NUCLEOTIDE SEQUENCE [LARGE SCALE GENOMIC DNA]</scope>
    <source>
        <strain evidence="2">cv. Tatra</strain>
        <tissue evidence="1">Young leaves</tissue>
    </source>
</reference>
<dbReference type="Proteomes" id="UP000236291">
    <property type="component" value="Unassembled WGS sequence"/>
</dbReference>
<proteinExistence type="predicted"/>
<gene>
    <name evidence="1" type="ORF">L195_g018969</name>
</gene>
<sequence length="290" mass="33211">MCCPLQVADQSVVKSPVSVKAKWLPVDDAEQEVFQFFNFAVLKVPGVKNSKNKWHMIKADPRFGAWHMINSSATDLKADEDAFAKLPNANMQHQQTGPNPPNNKKVASFLGNFREDDLKDKKYRFPVISLEEMLSDKLCQTSWDLIQICHKLEKILKKPVQDMQDMLTELDSIIQRVRILFYGISSSSIDCDEDDDFVTEENDDPVFELNKPKDNAFISREVMLIDKLCEASGDLFKIYHKLLIIRKDILKKPVEDMLVELDTIEGMVRKSIDKIGSSFIDCDDSEEDDD</sequence>